<dbReference type="GO" id="GO:0005524">
    <property type="term" value="F:ATP binding"/>
    <property type="evidence" value="ECO:0007669"/>
    <property type="project" value="UniProtKB-KW"/>
</dbReference>
<dbReference type="OrthoDB" id="439046at2759"/>
<feature type="active site" evidence="1">
    <location>
        <position position="285"/>
    </location>
</feature>
<dbReference type="Proteomes" id="UP000326340">
    <property type="component" value="Unassembled WGS sequence"/>
</dbReference>
<gene>
    <name evidence="4" type="primary">FICD</name>
    <name evidence="4" type="ORF">CSHISOI_05497</name>
</gene>
<evidence type="ECO:0000313" key="5">
    <source>
        <dbReference type="Proteomes" id="UP000326340"/>
    </source>
</evidence>
<dbReference type="PANTHER" id="PTHR13504">
    <property type="entry name" value="FIDO DOMAIN-CONTAINING PROTEIN DDB_G0283145"/>
    <property type="match status" value="1"/>
</dbReference>
<dbReference type="Gene3D" id="1.10.3290.10">
    <property type="entry name" value="Fido-like domain"/>
    <property type="match status" value="1"/>
</dbReference>
<accession>A0A5Q4BU51</accession>
<keyword evidence="2" id="KW-0547">Nucleotide-binding</keyword>
<comment type="caution">
    <text evidence="4">The sequence shown here is derived from an EMBL/GenBank/DDBJ whole genome shotgun (WGS) entry which is preliminary data.</text>
</comment>
<dbReference type="PROSITE" id="PS51459">
    <property type="entry name" value="FIDO"/>
    <property type="match status" value="1"/>
</dbReference>
<keyword evidence="5" id="KW-1185">Reference proteome</keyword>
<dbReference type="GO" id="GO:0016740">
    <property type="term" value="F:transferase activity"/>
    <property type="evidence" value="ECO:0007669"/>
    <property type="project" value="UniProtKB-KW"/>
</dbReference>
<dbReference type="PANTHER" id="PTHR13504:SF38">
    <property type="entry name" value="FIDO DOMAIN-CONTAINING PROTEIN"/>
    <property type="match status" value="1"/>
</dbReference>
<dbReference type="SUPFAM" id="SSF140931">
    <property type="entry name" value="Fic-like"/>
    <property type="match status" value="1"/>
</dbReference>
<feature type="binding site" evidence="2">
    <location>
        <begin position="289"/>
        <end position="296"/>
    </location>
    <ligand>
        <name>ATP</name>
        <dbReference type="ChEBI" id="CHEBI:30616"/>
    </ligand>
</feature>
<dbReference type="InterPro" id="IPR040198">
    <property type="entry name" value="Fido_containing"/>
</dbReference>
<evidence type="ECO:0000256" key="1">
    <source>
        <dbReference type="PIRSR" id="PIRSR640198-1"/>
    </source>
</evidence>
<evidence type="ECO:0000313" key="4">
    <source>
        <dbReference type="EMBL" id="TQN70007.1"/>
    </source>
</evidence>
<evidence type="ECO:0000259" key="3">
    <source>
        <dbReference type="PROSITE" id="PS51459"/>
    </source>
</evidence>
<dbReference type="InterPro" id="IPR003812">
    <property type="entry name" value="Fido"/>
</dbReference>
<organism evidence="4 5">
    <name type="scientific">Colletotrichum shisoi</name>
    <dbReference type="NCBI Taxonomy" id="2078593"/>
    <lineage>
        <taxon>Eukaryota</taxon>
        <taxon>Fungi</taxon>
        <taxon>Dikarya</taxon>
        <taxon>Ascomycota</taxon>
        <taxon>Pezizomycotina</taxon>
        <taxon>Sordariomycetes</taxon>
        <taxon>Hypocreomycetidae</taxon>
        <taxon>Glomerellales</taxon>
        <taxon>Glomerellaceae</taxon>
        <taxon>Colletotrichum</taxon>
        <taxon>Colletotrichum destructivum species complex</taxon>
    </lineage>
</organism>
<dbReference type="InterPro" id="IPR036597">
    <property type="entry name" value="Fido-like_dom_sf"/>
</dbReference>
<proteinExistence type="predicted"/>
<sequence length="361" mass="40588">MSANALFNMQRQARRALLVKIYEPASRLRKGSPEYNRLACSGRVWEEYFQPGNSREKGYLGLQRVHRRLLADIDALRAILPVSALGKTMVSEYAQQSVMIENNPLTVGDARRVLETLQEGVFRRVDLASMSSSELVEMVTSETAGRGSAINELTNHIIASQWIAESAAFRARTARTAGFCEDEVRDLAVVSVRNTDSEAVYDMRRGKDHRAGSSNLAWGGPVPPGEYRNLPVAVRSNRLRIFPYPQEVPACVRRFFEWRDAQHREKSLHPLVLACQMTAYFVHLHPFPDGNGRTSRMIEQDYLARQGYLPAVIQGLERKDYLRMIDNACGGDPGEFVTAVLEAQLTALHGLYTRCLLTDAM</sequence>
<keyword evidence="2" id="KW-0067">ATP-binding</keyword>
<dbReference type="AlphaFoldDB" id="A0A5Q4BU51"/>
<keyword evidence="4" id="KW-0808">Transferase</keyword>
<feature type="domain" description="Fido" evidence="3">
    <location>
        <begin position="200"/>
        <end position="343"/>
    </location>
</feature>
<dbReference type="EMBL" id="PUHP01000441">
    <property type="protein sequence ID" value="TQN70007.1"/>
    <property type="molecule type" value="Genomic_DNA"/>
</dbReference>
<reference evidence="4 5" key="1">
    <citation type="journal article" date="2019" name="Sci. Rep.">
        <title>Colletotrichum shisoi sp. nov., an anthracnose pathogen of Perilla frutescens in Japan: molecular phylogenetic, morphological and genomic evidence.</title>
        <authorList>
            <person name="Gan P."/>
            <person name="Tsushima A."/>
            <person name="Hiroyama R."/>
            <person name="Narusaka M."/>
            <person name="Takano Y."/>
            <person name="Narusaka Y."/>
            <person name="Kawaradani M."/>
            <person name="Damm U."/>
            <person name="Shirasu K."/>
        </authorList>
    </citation>
    <scope>NUCLEOTIDE SEQUENCE [LARGE SCALE GENOMIC DNA]</scope>
    <source>
        <strain evidence="4 5">PG-2018a</strain>
    </source>
</reference>
<evidence type="ECO:0000256" key="2">
    <source>
        <dbReference type="PIRSR" id="PIRSR640198-2"/>
    </source>
</evidence>
<dbReference type="Pfam" id="PF02661">
    <property type="entry name" value="Fic"/>
    <property type="match status" value="1"/>
</dbReference>
<protein>
    <submittedName>
        <fullName evidence="4">Adenosine monophosphate-protein transferase FICD</fullName>
    </submittedName>
</protein>
<name>A0A5Q4BU51_9PEZI</name>